<comment type="caution">
    <text evidence="1">The sequence shown here is derived from an EMBL/GenBank/DDBJ whole genome shotgun (WGS) entry which is preliminary data.</text>
</comment>
<accession>A0A5C7IYG5</accession>
<name>A0A5C7IYG5_9ROSI</name>
<protein>
    <recommendedName>
        <fullName evidence="3">Serine-threonine/tyrosine-protein kinase catalytic domain-containing protein</fullName>
    </recommendedName>
</protein>
<dbReference type="OrthoDB" id="1103805at2759"/>
<evidence type="ECO:0000313" key="1">
    <source>
        <dbReference type="EMBL" id="TXG74305.1"/>
    </source>
</evidence>
<dbReference type="AlphaFoldDB" id="A0A5C7IYG5"/>
<dbReference type="InterPro" id="IPR011009">
    <property type="entry name" value="Kinase-like_dom_sf"/>
</dbReference>
<dbReference type="GO" id="GO:0016020">
    <property type="term" value="C:membrane"/>
    <property type="evidence" value="ECO:0007669"/>
    <property type="project" value="TreeGrafter"/>
</dbReference>
<dbReference type="SUPFAM" id="SSF56112">
    <property type="entry name" value="Protein kinase-like (PK-like)"/>
    <property type="match status" value="1"/>
</dbReference>
<keyword evidence="2" id="KW-1185">Reference proteome</keyword>
<gene>
    <name evidence="1" type="ORF">EZV62_002884</name>
</gene>
<dbReference type="PANTHER" id="PTHR48055:SF55">
    <property type="entry name" value="PROTEIN KINASE DOMAIN-CONTAINING PROTEIN"/>
    <property type="match status" value="1"/>
</dbReference>
<proteinExistence type="predicted"/>
<sequence length="171" mass="19148">MGSDMSMSRDVYKFGILLLKMFMSRRPTDSIFSDGQTLHEFVKMTLLLLEVGAGINNVENSARQAERMEMTDVAAKLSVVREKFLVMEIAEPSLLLEVTIDNNNVGNFARLHGEGRVRMEECLVGALRIGVVCSMESPADRMEMTDVVAKLCAIRENFLNRRTGDVRPSSQ</sequence>
<dbReference type="InterPro" id="IPR051564">
    <property type="entry name" value="LRR_receptor-like_kinase"/>
</dbReference>
<evidence type="ECO:0000313" key="2">
    <source>
        <dbReference type="Proteomes" id="UP000323000"/>
    </source>
</evidence>
<dbReference type="EMBL" id="VAHF01000001">
    <property type="protein sequence ID" value="TXG74305.1"/>
    <property type="molecule type" value="Genomic_DNA"/>
</dbReference>
<dbReference type="Proteomes" id="UP000323000">
    <property type="component" value="Chromosome 1"/>
</dbReference>
<organism evidence="1 2">
    <name type="scientific">Acer yangbiense</name>
    <dbReference type="NCBI Taxonomy" id="1000413"/>
    <lineage>
        <taxon>Eukaryota</taxon>
        <taxon>Viridiplantae</taxon>
        <taxon>Streptophyta</taxon>
        <taxon>Embryophyta</taxon>
        <taxon>Tracheophyta</taxon>
        <taxon>Spermatophyta</taxon>
        <taxon>Magnoliopsida</taxon>
        <taxon>eudicotyledons</taxon>
        <taxon>Gunneridae</taxon>
        <taxon>Pentapetalae</taxon>
        <taxon>rosids</taxon>
        <taxon>malvids</taxon>
        <taxon>Sapindales</taxon>
        <taxon>Sapindaceae</taxon>
        <taxon>Hippocastanoideae</taxon>
        <taxon>Acereae</taxon>
        <taxon>Acer</taxon>
    </lineage>
</organism>
<dbReference type="Gene3D" id="1.10.510.10">
    <property type="entry name" value="Transferase(Phosphotransferase) domain 1"/>
    <property type="match status" value="1"/>
</dbReference>
<evidence type="ECO:0008006" key="3">
    <source>
        <dbReference type="Google" id="ProtNLM"/>
    </source>
</evidence>
<dbReference type="PANTHER" id="PTHR48055">
    <property type="entry name" value="LEUCINE-RICH REPEAT RECEPTOR PROTEIN KINASE EMS1"/>
    <property type="match status" value="1"/>
</dbReference>
<reference evidence="2" key="1">
    <citation type="journal article" date="2019" name="Gigascience">
        <title>De novo genome assembly of the endangered Acer yangbiense, a plant species with extremely small populations endemic to Yunnan Province, China.</title>
        <authorList>
            <person name="Yang J."/>
            <person name="Wariss H.M."/>
            <person name="Tao L."/>
            <person name="Zhang R."/>
            <person name="Yun Q."/>
            <person name="Hollingsworth P."/>
            <person name="Dao Z."/>
            <person name="Luo G."/>
            <person name="Guo H."/>
            <person name="Ma Y."/>
            <person name="Sun W."/>
        </authorList>
    </citation>
    <scope>NUCLEOTIDE SEQUENCE [LARGE SCALE GENOMIC DNA]</scope>
    <source>
        <strain evidence="2">cv. Malutang</strain>
    </source>
</reference>